<evidence type="ECO:0008006" key="4">
    <source>
        <dbReference type="Google" id="ProtNLM"/>
    </source>
</evidence>
<evidence type="ECO:0000313" key="3">
    <source>
        <dbReference type="Proteomes" id="UP000326994"/>
    </source>
</evidence>
<keyword evidence="1" id="KW-0472">Membrane</keyword>
<protein>
    <recommendedName>
        <fullName evidence="4">DoxX family protein</fullName>
    </recommendedName>
</protein>
<feature type="transmembrane region" description="Helical" evidence="1">
    <location>
        <begin position="51"/>
        <end position="71"/>
    </location>
</feature>
<keyword evidence="1" id="KW-0812">Transmembrane</keyword>
<organism evidence="2 3">
    <name type="scientific">Patiriisocius marinistellae</name>
    <dbReference type="NCBI Taxonomy" id="2494560"/>
    <lineage>
        <taxon>Bacteria</taxon>
        <taxon>Pseudomonadati</taxon>
        <taxon>Bacteroidota</taxon>
        <taxon>Flavobacteriia</taxon>
        <taxon>Flavobacteriales</taxon>
        <taxon>Flavobacteriaceae</taxon>
        <taxon>Patiriisocius</taxon>
    </lineage>
</organism>
<name>A0A5J4FX88_9FLAO</name>
<dbReference type="EMBL" id="BKCF01000004">
    <property type="protein sequence ID" value="GEQ86860.1"/>
    <property type="molecule type" value="Genomic_DNA"/>
</dbReference>
<feature type="transmembrane region" description="Helical" evidence="1">
    <location>
        <begin position="14"/>
        <end position="31"/>
    </location>
</feature>
<sequence>MNALNNKYFIIRKILGLVIVFHGLYRIVTILNYVDFVSQHLSGIITNQTVLVVRTTLLPFLEFLSGALLFMKVGVKRSAFFATIISIIMVVFIIIGDLGIIRLLYHFLVLVGLAYIIYAYRPLILNERNFNISKSKINSRE</sequence>
<dbReference type="AlphaFoldDB" id="A0A5J4FX88"/>
<dbReference type="RefSeq" id="WP_151894771.1">
    <property type="nucleotide sequence ID" value="NZ_BKCF01000004.1"/>
</dbReference>
<keyword evidence="3" id="KW-1185">Reference proteome</keyword>
<gene>
    <name evidence="2" type="ORF">ULMS_23680</name>
</gene>
<accession>A0A5J4FX88</accession>
<evidence type="ECO:0000313" key="2">
    <source>
        <dbReference type="EMBL" id="GEQ86860.1"/>
    </source>
</evidence>
<evidence type="ECO:0000256" key="1">
    <source>
        <dbReference type="SAM" id="Phobius"/>
    </source>
</evidence>
<reference evidence="2 3" key="1">
    <citation type="submission" date="2019-08" db="EMBL/GenBank/DDBJ databases">
        <title>Ulvibacter marinistellae sp. nov., isolated from a starfish, Patiria pectinifera.</title>
        <authorList>
            <person name="Kawano K."/>
            <person name="Ushijima N."/>
            <person name="Kihara M."/>
            <person name="Itoh H."/>
        </authorList>
    </citation>
    <scope>NUCLEOTIDE SEQUENCE [LARGE SCALE GENOMIC DNA]</scope>
    <source>
        <strain evidence="2 3">KK4</strain>
    </source>
</reference>
<feature type="transmembrane region" description="Helical" evidence="1">
    <location>
        <begin position="78"/>
        <end position="96"/>
    </location>
</feature>
<proteinExistence type="predicted"/>
<keyword evidence="1" id="KW-1133">Transmembrane helix</keyword>
<dbReference type="Proteomes" id="UP000326994">
    <property type="component" value="Unassembled WGS sequence"/>
</dbReference>
<comment type="caution">
    <text evidence="2">The sequence shown here is derived from an EMBL/GenBank/DDBJ whole genome shotgun (WGS) entry which is preliminary data.</text>
</comment>
<feature type="transmembrane region" description="Helical" evidence="1">
    <location>
        <begin position="102"/>
        <end position="120"/>
    </location>
</feature>